<evidence type="ECO:0000313" key="3">
    <source>
        <dbReference type="EMBL" id="EMA46968.1"/>
    </source>
</evidence>
<protein>
    <recommendedName>
        <fullName evidence="5">Nickel/cobalt efflux system</fullName>
    </recommendedName>
</protein>
<feature type="transmembrane region" description="Helical" evidence="2">
    <location>
        <begin position="45"/>
        <end position="70"/>
    </location>
</feature>
<accession>M0MNM8</accession>
<gene>
    <name evidence="3" type="ORF">C449_03009</name>
</gene>
<evidence type="ECO:0000313" key="4">
    <source>
        <dbReference type="Proteomes" id="UP000011669"/>
    </source>
</evidence>
<keyword evidence="2" id="KW-0812">Transmembrane</keyword>
<keyword evidence="2" id="KW-0472">Membrane</keyword>
<proteinExistence type="predicted"/>
<dbReference type="PATRIC" id="fig|1227455.4.peg.613"/>
<dbReference type="OrthoDB" id="71082at2157"/>
<feature type="transmembrane region" description="Helical" evidence="2">
    <location>
        <begin position="216"/>
        <end position="238"/>
    </location>
</feature>
<feature type="transmembrane region" description="Helical" evidence="2">
    <location>
        <begin position="82"/>
        <end position="107"/>
    </location>
</feature>
<feature type="transmembrane region" description="Helical" evidence="2">
    <location>
        <begin position="250"/>
        <end position="270"/>
    </location>
</feature>
<dbReference type="Proteomes" id="UP000011669">
    <property type="component" value="Unassembled WGS sequence"/>
</dbReference>
<name>M0MNM8_9EURY</name>
<feature type="compositionally biased region" description="Basic and acidic residues" evidence="1">
    <location>
        <begin position="115"/>
        <end position="148"/>
    </location>
</feature>
<dbReference type="AlphaFoldDB" id="M0MNM8"/>
<evidence type="ECO:0008006" key="5">
    <source>
        <dbReference type="Google" id="ProtNLM"/>
    </source>
</evidence>
<feature type="region of interest" description="Disordered" evidence="1">
    <location>
        <begin position="115"/>
        <end position="152"/>
    </location>
</feature>
<organism evidence="3 4">
    <name type="scientific">Halococcus saccharolyticus DSM 5350</name>
    <dbReference type="NCBI Taxonomy" id="1227455"/>
    <lineage>
        <taxon>Archaea</taxon>
        <taxon>Methanobacteriati</taxon>
        <taxon>Methanobacteriota</taxon>
        <taxon>Stenosarchaea group</taxon>
        <taxon>Halobacteria</taxon>
        <taxon>Halobacteriales</taxon>
        <taxon>Halococcaceae</taxon>
        <taxon>Halococcus</taxon>
    </lineage>
</organism>
<sequence>MAGGEPFALFLGATVLGLIHGAEPGHGWPIAAAHALNRSNKWWSGFVASSLLGLGHLVSSLAVVAVFFLAKSYFDLTQINDPVSVLGVQIGGPVSLVAGCLLILLGIREYSSGHGHDHTHDHGHNHDQHEHHEDHHHHEDDRHDHGDAETSGVTERVKRVFRGGGHSHDRSSIEGDGAQNLSGIVWTAFVLGFAHEEEFEIIGLCLGSDRCLELMMTYALAVLVALVGLTMVLIAGYQQYEERMEGVAEYFPLFSAVVLVTMGVGFVLGVL</sequence>
<evidence type="ECO:0000256" key="1">
    <source>
        <dbReference type="SAM" id="MobiDB-lite"/>
    </source>
</evidence>
<reference evidence="3 4" key="1">
    <citation type="journal article" date="2014" name="PLoS Genet.">
        <title>Phylogenetically driven sequencing of extremely halophilic archaea reveals strategies for static and dynamic osmo-response.</title>
        <authorList>
            <person name="Becker E.A."/>
            <person name="Seitzer P.M."/>
            <person name="Tritt A."/>
            <person name="Larsen D."/>
            <person name="Krusor M."/>
            <person name="Yao A.I."/>
            <person name="Wu D."/>
            <person name="Madern D."/>
            <person name="Eisen J.A."/>
            <person name="Darling A.E."/>
            <person name="Facciotti M.T."/>
        </authorList>
    </citation>
    <scope>NUCLEOTIDE SEQUENCE [LARGE SCALE GENOMIC DNA]</scope>
    <source>
        <strain evidence="3 4">DSM 5350</strain>
    </source>
</reference>
<dbReference type="InParanoid" id="M0MNM8"/>
<comment type="caution">
    <text evidence="3">The sequence shown here is derived from an EMBL/GenBank/DDBJ whole genome shotgun (WGS) entry which is preliminary data.</text>
</comment>
<dbReference type="STRING" id="1227455.C449_03009"/>
<evidence type="ECO:0000256" key="2">
    <source>
        <dbReference type="SAM" id="Phobius"/>
    </source>
</evidence>
<keyword evidence="2" id="KW-1133">Transmembrane helix</keyword>
<keyword evidence="4" id="KW-1185">Reference proteome</keyword>
<dbReference type="EMBL" id="AOMD01000011">
    <property type="protein sequence ID" value="EMA46968.1"/>
    <property type="molecule type" value="Genomic_DNA"/>
</dbReference>
<dbReference type="RefSeq" id="WP_006076424.1">
    <property type="nucleotide sequence ID" value="NZ_AOMD01000011.1"/>
</dbReference>